<dbReference type="Pfam" id="PF19266">
    <property type="entry name" value="CIS_tube"/>
    <property type="match status" value="1"/>
</dbReference>
<sequence>MTALARAKLTAYEPPKQPSEPPGSQVGKAVPFQFNPASLSLGKGAGWVRHVAKGAKEVGVPEFVGTHPRRLSVELFLDATATHDSSVQQAVETLIDWCAPTERSSATDSPSAPWVKFTWGSFSTVSFFGYLEDVQATYSLFDPNGTPLRATCSVSLTEAAGPVPGQNPTSGALHARRVHRLVKGDSLETLAYREYGDPTAWRVIAQANDIDDPTRLRPGTEILLPAAGEPGDEE</sequence>
<dbReference type="Pfam" id="PF01476">
    <property type="entry name" value="LysM"/>
    <property type="match status" value="1"/>
</dbReference>
<dbReference type="Gene3D" id="3.10.350.10">
    <property type="entry name" value="LysM domain"/>
    <property type="match status" value="1"/>
</dbReference>
<proteinExistence type="predicted"/>
<evidence type="ECO:0000313" key="3">
    <source>
        <dbReference type="EMBL" id="BBC35517.1"/>
    </source>
</evidence>
<dbReference type="PROSITE" id="PS51782">
    <property type="entry name" value="LYSM"/>
    <property type="match status" value="1"/>
</dbReference>
<dbReference type="InterPro" id="IPR045361">
    <property type="entry name" value="CIS_tube_prot_N"/>
</dbReference>
<evidence type="ECO:0000256" key="1">
    <source>
        <dbReference type="SAM" id="MobiDB-lite"/>
    </source>
</evidence>
<reference evidence="3 4" key="1">
    <citation type="journal article" date="2010" name="ChemBioChem">
        <title>Cloning and characterization of the biosynthetic gene cluster of 16-membered macrolide antibiotic FD-891: involvement of a dual functional cytochrome P450 monooxygenase catalyzing epoxidation and hydroxylation.</title>
        <authorList>
            <person name="Kudo F."/>
            <person name="Motegi A."/>
            <person name="Mizoue K."/>
            <person name="Eguchi T."/>
        </authorList>
    </citation>
    <scope>NUCLEOTIDE SEQUENCE [LARGE SCALE GENOMIC DNA]</scope>
    <source>
        <strain evidence="3 4">A-8890</strain>
    </source>
</reference>
<reference evidence="3 4" key="2">
    <citation type="journal article" date="2023" name="ChemBioChem">
        <title>Acyltransferase Domain Exchange between Two Independent Type I Polyketide Synthases in the Same Producer Strain of Macrolide Antibiotics.</title>
        <authorList>
            <person name="Kudo F."/>
            <person name="Kishikawa K."/>
            <person name="Tsuboi K."/>
            <person name="Kido T."/>
            <person name="Usui T."/>
            <person name="Hashimoto J."/>
            <person name="Shin-Ya K."/>
            <person name="Miyanaga A."/>
            <person name="Eguchi T."/>
        </authorList>
    </citation>
    <scope>NUCLEOTIDE SEQUENCE [LARGE SCALE GENOMIC DNA]</scope>
    <source>
        <strain evidence="3 4">A-8890</strain>
    </source>
</reference>
<keyword evidence="4" id="KW-1185">Reference proteome</keyword>
<dbReference type="EMBL" id="AP018448">
    <property type="protein sequence ID" value="BBC35517.1"/>
    <property type="molecule type" value="Genomic_DNA"/>
</dbReference>
<evidence type="ECO:0000313" key="4">
    <source>
        <dbReference type="Proteomes" id="UP001321542"/>
    </source>
</evidence>
<accession>A0ABN5VPX0</accession>
<feature type="region of interest" description="Disordered" evidence="1">
    <location>
        <begin position="1"/>
        <end position="28"/>
    </location>
</feature>
<evidence type="ECO:0000259" key="2">
    <source>
        <dbReference type="PROSITE" id="PS51782"/>
    </source>
</evidence>
<dbReference type="InterPro" id="IPR018392">
    <property type="entry name" value="LysM"/>
</dbReference>
<name>A0ABN5VPX0_9ACTN</name>
<dbReference type="InterPro" id="IPR036779">
    <property type="entry name" value="LysM_dom_sf"/>
</dbReference>
<dbReference type="Proteomes" id="UP001321542">
    <property type="component" value="Chromosome"/>
</dbReference>
<organism evidence="3 4">
    <name type="scientific">Streptomyces graminofaciens</name>
    <dbReference type="NCBI Taxonomy" id="68212"/>
    <lineage>
        <taxon>Bacteria</taxon>
        <taxon>Bacillati</taxon>
        <taxon>Actinomycetota</taxon>
        <taxon>Actinomycetes</taxon>
        <taxon>Kitasatosporales</taxon>
        <taxon>Streptomycetaceae</taxon>
        <taxon>Streptomyces</taxon>
    </lineage>
</organism>
<protein>
    <recommendedName>
        <fullName evidence="2">LysM domain-containing protein</fullName>
    </recommendedName>
</protein>
<feature type="domain" description="LysM" evidence="2">
    <location>
        <begin position="177"/>
        <end position="224"/>
    </location>
</feature>
<gene>
    <name evidence="3" type="ORF">SGFS_068110</name>
</gene>